<dbReference type="RefSeq" id="WP_159454787.1">
    <property type="nucleotide sequence ID" value="NZ_CP192071.1"/>
</dbReference>
<organism evidence="1 2">
    <name type="scientific">Microbispora rosea</name>
    <dbReference type="NCBI Taxonomy" id="58117"/>
    <lineage>
        <taxon>Bacteria</taxon>
        <taxon>Bacillati</taxon>
        <taxon>Actinomycetota</taxon>
        <taxon>Actinomycetes</taxon>
        <taxon>Streptosporangiales</taxon>
        <taxon>Streptosporangiaceae</taxon>
        <taxon>Microbispora</taxon>
    </lineage>
</organism>
<dbReference type="EMBL" id="FTNI01000010">
    <property type="protein sequence ID" value="SIR50991.1"/>
    <property type="molecule type" value="Genomic_DNA"/>
</dbReference>
<sequence length="48" mass="5124">MAEENLHVVQAEMTRAGDVPALARFRKLGDRSLAEACTAVNALAGRGR</sequence>
<evidence type="ECO:0000313" key="1">
    <source>
        <dbReference type="EMBL" id="SIR50991.1"/>
    </source>
</evidence>
<evidence type="ECO:0000313" key="2">
    <source>
        <dbReference type="Proteomes" id="UP000186096"/>
    </source>
</evidence>
<name>A0A1N7BHX4_9ACTN</name>
<proteinExistence type="predicted"/>
<accession>A0A1N7BHX4</accession>
<dbReference type="Proteomes" id="UP000186096">
    <property type="component" value="Unassembled WGS sequence"/>
</dbReference>
<reference evidence="2" key="1">
    <citation type="submission" date="2017-01" db="EMBL/GenBank/DDBJ databases">
        <authorList>
            <person name="Varghese N."/>
            <person name="Submissions S."/>
        </authorList>
    </citation>
    <scope>NUCLEOTIDE SEQUENCE [LARGE SCALE GENOMIC DNA]</scope>
    <source>
        <strain evidence="2">ATCC 12950</strain>
    </source>
</reference>
<keyword evidence="2" id="KW-1185">Reference proteome</keyword>
<dbReference type="AlphaFoldDB" id="A0A1N7BHX4"/>
<gene>
    <name evidence="1" type="ORF">SAMN05421833_1104</name>
</gene>
<protein>
    <submittedName>
        <fullName evidence="1">FMN-dependent NADH-azoreductase</fullName>
    </submittedName>
</protein>